<feature type="compositionally biased region" description="Polar residues" evidence="1">
    <location>
        <begin position="135"/>
        <end position="163"/>
    </location>
</feature>
<reference evidence="2" key="1">
    <citation type="submission" date="2022-02" db="EMBL/GenBank/DDBJ databases">
        <authorList>
            <person name="Henning P.M."/>
            <person name="McCubbin A.G."/>
            <person name="Shore J.S."/>
        </authorList>
    </citation>
    <scope>NUCLEOTIDE SEQUENCE</scope>
    <source>
        <strain evidence="2">F60SS</strain>
        <tissue evidence="2">Leaves</tissue>
    </source>
</reference>
<evidence type="ECO:0000256" key="1">
    <source>
        <dbReference type="SAM" id="MobiDB-lite"/>
    </source>
</evidence>
<dbReference type="Proteomes" id="UP001141552">
    <property type="component" value="Unassembled WGS sequence"/>
</dbReference>
<reference evidence="2" key="2">
    <citation type="journal article" date="2023" name="Plants (Basel)">
        <title>Annotation of the Turnera subulata (Passifloraceae) Draft Genome Reveals the S-Locus Evolved after the Divergence of Turneroideae from Passifloroideae in a Stepwise Manner.</title>
        <authorList>
            <person name="Henning P.M."/>
            <person name="Roalson E.H."/>
            <person name="Mir W."/>
            <person name="McCubbin A.G."/>
            <person name="Shore J.S."/>
        </authorList>
    </citation>
    <scope>NUCLEOTIDE SEQUENCE</scope>
    <source>
        <strain evidence="2">F60SS</strain>
    </source>
</reference>
<evidence type="ECO:0000313" key="2">
    <source>
        <dbReference type="EMBL" id="KAJ4831360.1"/>
    </source>
</evidence>
<proteinExistence type="predicted"/>
<keyword evidence="3" id="KW-1185">Reference proteome</keyword>
<name>A0A9Q0J8B6_9ROSI</name>
<accession>A0A9Q0J8B6</accession>
<gene>
    <name evidence="2" type="ORF">Tsubulata_042143</name>
</gene>
<evidence type="ECO:0000313" key="3">
    <source>
        <dbReference type="Proteomes" id="UP001141552"/>
    </source>
</evidence>
<feature type="region of interest" description="Disordered" evidence="1">
    <location>
        <begin position="135"/>
        <end position="186"/>
    </location>
</feature>
<protein>
    <submittedName>
        <fullName evidence="2">Uncharacterized protein</fullName>
    </submittedName>
</protein>
<sequence>MFLHQLQPEFQKLMYREFFYLQLKKQSRKVMMMKKTDQILEPVQSPVHGLSYLVLHVFWPTPRIYIGSAMHVFSKVAVDVELRSFILVVVKLMMKMFKALRKIRKGRENRFLHSLDNDTVIGSKNKIKAVRPSPLKNQKLTQSRHSQCKVITNHASDESSVNTRKAKTRADKGTKMPVPAFSSHKR</sequence>
<dbReference type="EMBL" id="JAKUCV010005389">
    <property type="protein sequence ID" value="KAJ4831360.1"/>
    <property type="molecule type" value="Genomic_DNA"/>
</dbReference>
<dbReference type="PANTHER" id="PTHR38932">
    <property type="entry name" value="BNAC03G64660D PROTEIN"/>
    <property type="match status" value="1"/>
</dbReference>
<organism evidence="2 3">
    <name type="scientific">Turnera subulata</name>
    <dbReference type="NCBI Taxonomy" id="218843"/>
    <lineage>
        <taxon>Eukaryota</taxon>
        <taxon>Viridiplantae</taxon>
        <taxon>Streptophyta</taxon>
        <taxon>Embryophyta</taxon>
        <taxon>Tracheophyta</taxon>
        <taxon>Spermatophyta</taxon>
        <taxon>Magnoliopsida</taxon>
        <taxon>eudicotyledons</taxon>
        <taxon>Gunneridae</taxon>
        <taxon>Pentapetalae</taxon>
        <taxon>rosids</taxon>
        <taxon>fabids</taxon>
        <taxon>Malpighiales</taxon>
        <taxon>Passifloraceae</taxon>
        <taxon>Turnera</taxon>
    </lineage>
</organism>
<dbReference type="AlphaFoldDB" id="A0A9Q0J8B6"/>
<dbReference type="PANTHER" id="PTHR38932:SF1">
    <property type="entry name" value="DUF4005 DOMAIN-CONTAINING PROTEIN"/>
    <property type="match status" value="1"/>
</dbReference>
<comment type="caution">
    <text evidence="2">The sequence shown here is derived from an EMBL/GenBank/DDBJ whole genome shotgun (WGS) entry which is preliminary data.</text>
</comment>